<feature type="binding site" evidence="9">
    <location>
        <begin position="208"/>
        <end position="209"/>
    </location>
    <ligand>
        <name>ATP</name>
        <dbReference type="ChEBI" id="CHEBI:30616"/>
    </ligand>
</feature>
<feature type="binding site" evidence="9">
    <location>
        <begin position="183"/>
        <end position="184"/>
    </location>
    <ligand>
        <name>ATP</name>
        <dbReference type="ChEBI" id="CHEBI:30616"/>
    </ligand>
</feature>
<dbReference type="Pfam" id="PF02926">
    <property type="entry name" value="THUMP"/>
    <property type="match status" value="1"/>
</dbReference>
<evidence type="ECO:0000313" key="12">
    <source>
        <dbReference type="Proteomes" id="UP001589818"/>
    </source>
</evidence>
<accession>A0ABV6JKS4</accession>
<protein>
    <recommendedName>
        <fullName evidence="9">Probable tRNA sulfurtransferase</fullName>
        <ecNumber evidence="9">2.8.1.4</ecNumber>
    </recommendedName>
    <alternativeName>
        <fullName evidence="9">Sulfur carrier protein ThiS sulfurtransferase</fullName>
    </alternativeName>
    <alternativeName>
        <fullName evidence="9">Thiamine biosynthesis protein ThiI</fullName>
    </alternativeName>
    <alternativeName>
        <fullName evidence="9">tRNA 4-thiouridine synthase</fullName>
    </alternativeName>
</protein>
<evidence type="ECO:0000256" key="6">
    <source>
        <dbReference type="ARBA" id="ARBA00022840"/>
    </source>
</evidence>
<dbReference type="SUPFAM" id="SSF52402">
    <property type="entry name" value="Adenine nucleotide alpha hydrolases-like"/>
    <property type="match status" value="1"/>
</dbReference>
<dbReference type="Proteomes" id="UP001589818">
    <property type="component" value="Unassembled WGS sequence"/>
</dbReference>
<dbReference type="InterPro" id="IPR050102">
    <property type="entry name" value="tRNA_sulfurtransferase_ThiI"/>
</dbReference>
<evidence type="ECO:0000256" key="5">
    <source>
        <dbReference type="ARBA" id="ARBA00022741"/>
    </source>
</evidence>
<dbReference type="InterPro" id="IPR014729">
    <property type="entry name" value="Rossmann-like_a/b/a_fold"/>
</dbReference>
<comment type="pathway">
    <text evidence="9">Cofactor biosynthesis; thiamine diphosphate biosynthesis.</text>
</comment>
<feature type="domain" description="THUMP" evidence="10">
    <location>
        <begin position="60"/>
        <end position="165"/>
    </location>
</feature>
<dbReference type="PANTHER" id="PTHR43209:SF1">
    <property type="entry name" value="TRNA SULFURTRANSFERASE"/>
    <property type="match status" value="1"/>
</dbReference>
<keyword evidence="3 9" id="KW-0820">tRNA-binding</keyword>
<evidence type="ECO:0000256" key="7">
    <source>
        <dbReference type="ARBA" id="ARBA00022884"/>
    </source>
</evidence>
<evidence type="ECO:0000256" key="2">
    <source>
        <dbReference type="ARBA" id="ARBA00022490"/>
    </source>
</evidence>
<keyword evidence="6 9" id="KW-0067">ATP-binding</keyword>
<keyword evidence="4 9" id="KW-0808">Transferase</keyword>
<dbReference type="Pfam" id="PF02568">
    <property type="entry name" value="ThiI"/>
    <property type="match status" value="1"/>
</dbReference>
<keyword evidence="8 9" id="KW-0784">Thiamine biosynthesis</keyword>
<comment type="subcellular location">
    <subcellularLocation>
        <location evidence="1 9">Cytoplasm</location>
    </subcellularLocation>
</comment>
<dbReference type="EC" id="2.8.1.4" evidence="9"/>
<evidence type="ECO:0000256" key="3">
    <source>
        <dbReference type="ARBA" id="ARBA00022555"/>
    </source>
</evidence>
<dbReference type="PANTHER" id="PTHR43209">
    <property type="entry name" value="TRNA SULFURTRANSFERASE"/>
    <property type="match status" value="1"/>
</dbReference>
<keyword evidence="12" id="KW-1185">Reference proteome</keyword>
<evidence type="ECO:0000259" key="10">
    <source>
        <dbReference type="PROSITE" id="PS51165"/>
    </source>
</evidence>
<comment type="catalytic activity">
    <reaction evidence="9">
        <text>[ThiI sulfur-carrier protein]-S-sulfanyl-L-cysteine + a uridine in tRNA + 2 reduced [2Fe-2S]-[ferredoxin] + ATP + H(+) = [ThiI sulfur-carrier protein]-L-cysteine + a 4-thiouridine in tRNA + 2 oxidized [2Fe-2S]-[ferredoxin] + AMP + diphosphate</text>
        <dbReference type="Rhea" id="RHEA:24176"/>
        <dbReference type="Rhea" id="RHEA-COMP:10000"/>
        <dbReference type="Rhea" id="RHEA-COMP:10001"/>
        <dbReference type="Rhea" id="RHEA-COMP:13337"/>
        <dbReference type="Rhea" id="RHEA-COMP:13338"/>
        <dbReference type="Rhea" id="RHEA-COMP:13339"/>
        <dbReference type="Rhea" id="RHEA-COMP:13340"/>
        <dbReference type="ChEBI" id="CHEBI:15378"/>
        <dbReference type="ChEBI" id="CHEBI:29950"/>
        <dbReference type="ChEBI" id="CHEBI:30616"/>
        <dbReference type="ChEBI" id="CHEBI:33019"/>
        <dbReference type="ChEBI" id="CHEBI:33737"/>
        <dbReference type="ChEBI" id="CHEBI:33738"/>
        <dbReference type="ChEBI" id="CHEBI:61963"/>
        <dbReference type="ChEBI" id="CHEBI:65315"/>
        <dbReference type="ChEBI" id="CHEBI:136798"/>
        <dbReference type="ChEBI" id="CHEBI:456215"/>
        <dbReference type="EC" id="2.8.1.4"/>
    </reaction>
</comment>
<comment type="catalytic activity">
    <reaction evidence="9">
        <text>[ThiS sulfur-carrier protein]-C-terminal Gly-Gly-AMP + S-sulfanyl-L-cysteinyl-[cysteine desulfurase] + AH2 = [ThiS sulfur-carrier protein]-C-terminal-Gly-aminoethanethioate + L-cysteinyl-[cysteine desulfurase] + A + AMP + 2 H(+)</text>
        <dbReference type="Rhea" id="RHEA:43340"/>
        <dbReference type="Rhea" id="RHEA-COMP:12157"/>
        <dbReference type="Rhea" id="RHEA-COMP:12158"/>
        <dbReference type="Rhea" id="RHEA-COMP:12910"/>
        <dbReference type="Rhea" id="RHEA-COMP:19908"/>
        <dbReference type="ChEBI" id="CHEBI:13193"/>
        <dbReference type="ChEBI" id="CHEBI:15378"/>
        <dbReference type="ChEBI" id="CHEBI:17499"/>
        <dbReference type="ChEBI" id="CHEBI:29950"/>
        <dbReference type="ChEBI" id="CHEBI:61963"/>
        <dbReference type="ChEBI" id="CHEBI:90618"/>
        <dbReference type="ChEBI" id="CHEBI:232372"/>
        <dbReference type="ChEBI" id="CHEBI:456215"/>
    </reaction>
</comment>
<dbReference type="RefSeq" id="WP_204816532.1">
    <property type="nucleotide sequence ID" value="NZ_JANHOF010000001.1"/>
</dbReference>
<keyword evidence="7 9" id="KW-0694">RNA-binding</keyword>
<evidence type="ECO:0000256" key="1">
    <source>
        <dbReference type="ARBA" id="ARBA00004496"/>
    </source>
</evidence>
<keyword evidence="5 9" id="KW-0547">Nucleotide-binding</keyword>
<dbReference type="InterPro" id="IPR004114">
    <property type="entry name" value="THUMP_dom"/>
</dbReference>
<name>A0ABV6JKS4_9BACL</name>
<comment type="similarity">
    <text evidence="9">Belongs to the ThiI family.</text>
</comment>
<organism evidence="11 12">
    <name type="scientific">Paenibacillus mendelii</name>
    <dbReference type="NCBI Taxonomy" id="206163"/>
    <lineage>
        <taxon>Bacteria</taxon>
        <taxon>Bacillati</taxon>
        <taxon>Bacillota</taxon>
        <taxon>Bacilli</taxon>
        <taxon>Bacillales</taxon>
        <taxon>Paenibacillaceae</taxon>
        <taxon>Paenibacillus</taxon>
    </lineage>
</organism>
<evidence type="ECO:0000256" key="9">
    <source>
        <dbReference type="HAMAP-Rule" id="MF_00021"/>
    </source>
</evidence>
<dbReference type="Pfam" id="PF22025">
    <property type="entry name" value="ThiI_fer"/>
    <property type="match status" value="1"/>
</dbReference>
<dbReference type="CDD" id="cd11716">
    <property type="entry name" value="THUMP_ThiI"/>
    <property type="match status" value="1"/>
</dbReference>
<evidence type="ECO:0000256" key="4">
    <source>
        <dbReference type="ARBA" id="ARBA00022679"/>
    </source>
</evidence>
<dbReference type="PROSITE" id="PS51165">
    <property type="entry name" value="THUMP"/>
    <property type="match status" value="1"/>
</dbReference>
<dbReference type="CDD" id="cd01712">
    <property type="entry name" value="PPase_ThiI"/>
    <property type="match status" value="1"/>
</dbReference>
<reference evidence="11 12" key="1">
    <citation type="submission" date="2024-09" db="EMBL/GenBank/DDBJ databases">
        <authorList>
            <person name="Sun Q."/>
            <person name="Mori K."/>
        </authorList>
    </citation>
    <scope>NUCLEOTIDE SEQUENCE [LARGE SCALE GENOMIC DNA]</scope>
    <source>
        <strain evidence="11 12">CCM 4839</strain>
    </source>
</reference>
<dbReference type="GO" id="GO:0140741">
    <property type="term" value="F:tRNA-uracil-4 sulfurtransferase activity"/>
    <property type="evidence" value="ECO:0007669"/>
    <property type="project" value="UniProtKB-EC"/>
</dbReference>
<dbReference type="InterPro" id="IPR049962">
    <property type="entry name" value="THUMP_ThiI"/>
</dbReference>
<dbReference type="Gene3D" id="3.30.2130.30">
    <property type="match status" value="1"/>
</dbReference>
<gene>
    <name evidence="9 11" type="primary">thiI</name>
    <name evidence="11" type="ORF">ACFFJ8_29165</name>
</gene>
<dbReference type="EMBL" id="JBHLVF010000041">
    <property type="protein sequence ID" value="MFC0395425.1"/>
    <property type="molecule type" value="Genomic_DNA"/>
</dbReference>
<sequence length="406" mass="45467">MKVDMIMVRFGEYTIKGRNRGHFEKRIVEQVRRMLRPFVALQITRAFGRIYITLNGESYELISAKLKHIFGIMSFSPVRKCASELETIRETALEVMAALPRKPSTFKVTMRRVDKSFPHDSQEMNHLVGGHVLRAMPDLKVNVKQPEVELRIEIQPEGTYVFSEVVPAAGGFPYGTNGKAVLLLSGGIDSPVAGYLAMRKGLELEAIHFHSFPFTSEQAKQKVITLAQMLAEMNGVPFKLHMVSFTEIQTSFTQCNQDHLIITLMRRAMLRIAERLAERSGAIGIVTGDSLGQVASQTLPSMNVIGRTVELPLLRPLITTDKNDIIRMAEQIGTYETSILPFEDCCTLFIPKSPSTNPNLNVVRKVESFVPRLDEMIEEAIAQTETLVITPGESPETAKAGKDDWF</sequence>
<feature type="binding site" evidence="9">
    <location>
        <position position="297"/>
    </location>
    <ligand>
        <name>ATP</name>
        <dbReference type="ChEBI" id="CHEBI:30616"/>
    </ligand>
</feature>
<dbReference type="SUPFAM" id="SSF143437">
    <property type="entry name" value="THUMP domain-like"/>
    <property type="match status" value="1"/>
</dbReference>
<dbReference type="InterPro" id="IPR020536">
    <property type="entry name" value="ThiI_AANH"/>
</dbReference>
<dbReference type="Gene3D" id="3.40.50.620">
    <property type="entry name" value="HUPs"/>
    <property type="match status" value="1"/>
</dbReference>
<comment type="caution">
    <text evidence="11">The sequence shown here is derived from an EMBL/GenBank/DDBJ whole genome shotgun (WGS) entry which is preliminary data.</text>
</comment>
<dbReference type="NCBIfam" id="TIGR00342">
    <property type="entry name" value="tRNA uracil 4-sulfurtransferase ThiI"/>
    <property type="match status" value="1"/>
</dbReference>
<dbReference type="InterPro" id="IPR003720">
    <property type="entry name" value="tRNA_STrfase"/>
</dbReference>
<dbReference type="InterPro" id="IPR049961">
    <property type="entry name" value="ThiI_N"/>
</dbReference>
<feature type="binding site" evidence="9">
    <location>
        <position position="288"/>
    </location>
    <ligand>
        <name>ATP</name>
        <dbReference type="ChEBI" id="CHEBI:30616"/>
    </ligand>
</feature>
<evidence type="ECO:0000313" key="11">
    <source>
        <dbReference type="EMBL" id="MFC0395425.1"/>
    </source>
</evidence>
<evidence type="ECO:0000256" key="8">
    <source>
        <dbReference type="ARBA" id="ARBA00022977"/>
    </source>
</evidence>
<proteinExistence type="inferred from homology"/>
<dbReference type="HAMAP" id="MF_00021">
    <property type="entry name" value="ThiI"/>
    <property type="match status" value="1"/>
</dbReference>
<feature type="binding site" evidence="9">
    <location>
        <position position="266"/>
    </location>
    <ligand>
        <name>ATP</name>
        <dbReference type="ChEBI" id="CHEBI:30616"/>
    </ligand>
</feature>
<keyword evidence="2 9" id="KW-0963">Cytoplasm</keyword>
<comment type="function">
    <text evidence="9">Catalyzes the ATP-dependent transfer of a sulfur to tRNA to produce 4-thiouridine in position 8 of tRNAs, which functions as a near-UV photosensor. Also catalyzes the transfer of sulfur to the sulfur carrier protein ThiS, forming ThiS-thiocarboxylate. This is a step in the synthesis of thiazole, in the thiamine biosynthesis pathway. The sulfur is donated as persulfide by IscS.</text>
</comment>
<dbReference type="SMART" id="SM00981">
    <property type="entry name" value="THUMP"/>
    <property type="match status" value="1"/>
</dbReference>
<dbReference type="InterPro" id="IPR054173">
    <property type="entry name" value="ThiI_fer"/>
</dbReference>